<gene>
    <name evidence="3 5" type="ORF">BDZ99DRAFT_555630</name>
</gene>
<evidence type="ECO:0000256" key="1">
    <source>
        <dbReference type="SAM" id="MobiDB-lite"/>
    </source>
</evidence>
<evidence type="ECO:0000313" key="3">
    <source>
        <dbReference type="EMBL" id="KAF2812815.1"/>
    </source>
</evidence>
<feature type="compositionally biased region" description="Acidic residues" evidence="1">
    <location>
        <begin position="627"/>
        <end position="675"/>
    </location>
</feature>
<dbReference type="EMBL" id="MU003696">
    <property type="protein sequence ID" value="KAF2812815.1"/>
    <property type="molecule type" value="Genomic_DNA"/>
</dbReference>
<organism evidence="3">
    <name type="scientific">Mytilinidion resinicola</name>
    <dbReference type="NCBI Taxonomy" id="574789"/>
    <lineage>
        <taxon>Eukaryota</taxon>
        <taxon>Fungi</taxon>
        <taxon>Dikarya</taxon>
        <taxon>Ascomycota</taxon>
        <taxon>Pezizomycotina</taxon>
        <taxon>Dothideomycetes</taxon>
        <taxon>Pleosporomycetidae</taxon>
        <taxon>Mytilinidiales</taxon>
        <taxon>Mytilinidiaceae</taxon>
        <taxon>Mytilinidion</taxon>
    </lineage>
</organism>
<dbReference type="Proteomes" id="UP000504636">
    <property type="component" value="Unplaced"/>
</dbReference>
<dbReference type="PROSITE" id="PS50076">
    <property type="entry name" value="DNAJ_2"/>
    <property type="match status" value="1"/>
</dbReference>
<dbReference type="RefSeq" id="XP_033579779.1">
    <property type="nucleotide sequence ID" value="XM_033727157.1"/>
</dbReference>
<feature type="compositionally biased region" description="Polar residues" evidence="1">
    <location>
        <begin position="1067"/>
        <end position="1077"/>
    </location>
</feature>
<feature type="region of interest" description="Disordered" evidence="1">
    <location>
        <begin position="560"/>
        <end position="709"/>
    </location>
</feature>
<feature type="compositionally biased region" description="Low complexity" evidence="1">
    <location>
        <begin position="181"/>
        <end position="211"/>
    </location>
</feature>
<reference evidence="5" key="3">
    <citation type="submission" date="2025-04" db="UniProtKB">
        <authorList>
            <consortium name="RefSeq"/>
        </authorList>
    </citation>
    <scope>IDENTIFICATION</scope>
    <source>
        <strain evidence="5">CBS 304.34</strain>
    </source>
</reference>
<evidence type="ECO:0000313" key="4">
    <source>
        <dbReference type="Proteomes" id="UP000504636"/>
    </source>
</evidence>
<feature type="region of interest" description="Disordered" evidence="1">
    <location>
        <begin position="135"/>
        <end position="251"/>
    </location>
</feature>
<dbReference type="InterPro" id="IPR001623">
    <property type="entry name" value="DnaJ_domain"/>
</dbReference>
<feature type="region of interest" description="Disordered" evidence="1">
    <location>
        <begin position="862"/>
        <end position="1084"/>
    </location>
</feature>
<feature type="compositionally biased region" description="Basic and acidic residues" evidence="1">
    <location>
        <begin position="418"/>
        <end position="504"/>
    </location>
</feature>
<evidence type="ECO:0000259" key="2">
    <source>
        <dbReference type="PROSITE" id="PS50076"/>
    </source>
</evidence>
<feature type="domain" description="J" evidence="2">
    <location>
        <begin position="507"/>
        <end position="579"/>
    </location>
</feature>
<feature type="compositionally biased region" description="Basic and acidic residues" evidence="1">
    <location>
        <begin position="1040"/>
        <end position="1053"/>
    </location>
</feature>
<proteinExistence type="predicted"/>
<feature type="compositionally biased region" description="Basic and acidic residues" evidence="1">
    <location>
        <begin position="975"/>
        <end position="984"/>
    </location>
</feature>
<name>A0A6A6YY16_9PEZI</name>
<sequence length="1084" mass="120340">MATTFDSLAADFGEDDNVWEDIPELKLVSKRLLLEHLKDCPAKAPISKALLISPNFPKHQAQRILVIFVNSVIADDLDAYKKLRQVAHRQLKVPGNGKWSQSFFDSLNIHFPGPTPITPISPTLKRGTMFSEDEDIAPERKRGSGEPIGRAAPDDGAEPTVGVGAGTPQSQTPGGGSSTHSNPAGTSTSAGAGSGEAGSAPPQSPAEGSGAQSNPAGASTSTGEGAQPDEPPNSGKRHREHENAKPPDDNLGLEFAEYHENFYQKYYNPEMKHFLYGKDSIKDVESQIEYVNGRLERWNLAHGRAGRLGSLPLKAFDYLQRISITLSRDLSLFNDTTVKKDIKSIKKLMVKLKEAQWNGIGDQSKFFSYLKPYNLEESILHPDRYTGFVQAFARERQNAPDMMHDSSIPDPPIQQSQEKGKGKEKESQEKGKGKEKESQEKGKGKEKESQGKGKGKEKESQGKSKGKEKERKEEERKERKEKERKEEERKEKERKEEADEAHFYDADPYVVIGVPHTTSLSKVKSVANRLLLKYHGDKTYYETAERRDKMSDIARRIIQAKADIEKGNYRPKARSDRTGNQGTAQPPNPAEGSGTARTPNSAEGTGADGDGSAPSSDDSSDGHSEMDIDTDDENESDYDDENESDSNDENESDSNDENESDSDDGDQLSSDDEQQYQDSDSNEYHDVSSESSGSSAGSEDEDAGFHRPAAAKNPGRVVFEGEKWKIKAWQKAGGVFAQGYRLLLQHPTVIVRPNGGQYLRFMFIASSKAGKGTWSVRDYPELVMGTKRDLRGVSWQNDVSVGGVASVHRNTGYKTGGSPYVNEPITAARLSLGNGRVSWFTRSLLGTEFGKEQVDLELKRYRGKAHQPDPPGRPPFSRAEAARKAHEYDQQQRTRNENDEASTDEEEPSPRRKKSTPRKKKWTPRRSERFPDDAADFSAEEELRSDGARDRTSSARSHQGRPSSSHRRSTPRSNQYEDSRERGSPRRPRASPKSARFGNSSDDDRRSKSRRSNERSGTGSSRRPSASYRSTPQYDESSDEDRRSKSRRPEERSGTGSSRNDRASGSAPRQQHASSSSKRQERTN</sequence>
<keyword evidence="4" id="KW-1185">Reference proteome</keyword>
<reference evidence="5" key="2">
    <citation type="submission" date="2020-04" db="EMBL/GenBank/DDBJ databases">
        <authorList>
            <consortium name="NCBI Genome Project"/>
        </authorList>
    </citation>
    <scope>NUCLEOTIDE SEQUENCE</scope>
    <source>
        <strain evidence="5">CBS 304.34</strain>
    </source>
</reference>
<feature type="compositionally biased region" description="Basic and acidic residues" evidence="1">
    <location>
        <begin position="880"/>
        <end position="898"/>
    </location>
</feature>
<feature type="compositionally biased region" description="Basic and acidic residues" evidence="1">
    <location>
        <begin position="562"/>
        <end position="577"/>
    </location>
</feature>
<feature type="compositionally biased region" description="Polar residues" evidence="1">
    <location>
        <begin position="212"/>
        <end position="224"/>
    </location>
</feature>
<feature type="region of interest" description="Disordered" evidence="1">
    <location>
        <begin position="400"/>
        <end position="504"/>
    </location>
</feature>
<reference evidence="3 5" key="1">
    <citation type="journal article" date="2020" name="Stud. Mycol.">
        <title>101 Dothideomycetes genomes: a test case for predicting lifestyles and emergence of pathogens.</title>
        <authorList>
            <person name="Haridas S."/>
            <person name="Albert R."/>
            <person name="Binder M."/>
            <person name="Bloem J."/>
            <person name="Labutti K."/>
            <person name="Salamov A."/>
            <person name="Andreopoulos B."/>
            <person name="Baker S."/>
            <person name="Barry K."/>
            <person name="Bills G."/>
            <person name="Bluhm B."/>
            <person name="Cannon C."/>
            <person name="Castanera R."/>
            <person name="Culley D."/>
            <person name="Daum C."/>
            <person name="Ezra D."/>
            <person name="Gonzalez J."/>
            <person name="Henrissat B."/>
            <person name="Kuo A."/>
            <person name="Liang C."/>
            <person name="Lipzen A."/>
            <person name="Lutzoni F."/>
            <person name="Magnuson J."/>
            <person name="Mondo S."/>
            <person name="Nolan M."/>
            <person name="Ohm R."/>
            <person name="Pangilinan J."/>
            <person name="Park H.-J."/>
            <person name="Ramirez L."/>
            <person name="Alfaro M."/>
            <person name="Sun H."/>
            <person name="Tritt A."/>
            <person name="Yoshinaga Y."/>
            <person name="Zwiers L.-H."/>
            <person name="Turgeon B."/>
            <person name="Goodwin S."/>
            <person name="Spatafora J."/>
            <person name="Crous P."/>
            <person name="Grigoriev I."/>
        </authorList>
    </citation>
    <scope>NUCLEOTIDE SEQUENCE</scope>
    <source>
        <strain evidence="3 5">CBS 304.34</strain>
    </source>
</reference>
<accession>A0A6A6YY16</accession>
<evidence type="ECO:0000313" key="5">
    <source>
        <dbReference type="RefSeq" id="XP_033579779.1"/>
    </source>
</evidence>
<dbReference type="GeneID" id="54468050"/>
<feature type="compositionally biased region" description="Basic and acidic residues" evidence="1">
    <location>
        <begin position="1002"/>
        <end position="1014"/>
    </location>
</feature>
<protein>
    <recommendedName>
        <fullName evidence="2">J domain-containing protein</fullName>
    </recommendedName>
</protein>
<feature type="compositionally biased region" description="Polar residues" evidence="1">
    <location>
        <begin position="1017"/>
        <end position="1034"/>
    </location>
</feature>
<feature type="compositionally biased region" description="Basic residues" evidence="1">
    <location>
        <begin position="911"/>
        <end position="924"/>
    </location>
</feature>
<dbReference type="AlphaFoldDB" id="A0A6A6YY16"/>
<feature type="compositionally biased region" description="Basic and acidic residues" evidence="1">
    <location>
        <begin position="941"/>
        <end position="953"/>
    </location>
</feature>